<accession>A0A5B0PWQ6</accession>
<feature type="compositionally biased region" description="Basic and acidic residues" evidence="1">
    <location>
        <begin position="57"/>
        <end position="76"/>
    </location>
</feature>
<feature type="region of interest" description="Disordered" evidence="1">
    <location>
        <begin position="24"/>
        <end position="113"/>
    </location>
</feature>
<dbReference type="AlphaFoldDB" id="A0A5B0PWQ6"/>
<sequence>MMIQTKGISKLFNVGRSGFVLRSEGNRLLSTSANPTRGPSRPSKETSEQAVGGTTDDIAHSKGAFDSDEANPEKSASKISAGGISMEQSAANEASSLSSQKTPVKKKAPNTQK</sequence>
<reference evidence="4 5" key="1">
    <citation type="submission" date="2019-05" db="EMBL/GenBank/DDBJ databases">
        <title>Emergence of the Ug99 lineage of the wheat stem rust pathogen through somatic hybridization.</title>
        <authorList>
            <person name="Li F."/>
            <person name="Upadhyaya N.M."/>
            <person name="Sperschneider J."/>
            <person name="Matny O."/>
            <person name="Nguyen-Phuc H."/>
            <person name="Mago R."/>
            <person name="Raley C."/>
            <person name="Miller M.E."/>
            <person name="Silverstein K.A.T."/>
            <person name="Henningsen E."/>
            <person name="Hirsch C.D."/>
            <person name="Visser B."/>
            <person name="Pretorius Z.A."/>
            <person name="Steffenson B.J."/>
            <person name="Schwessinger B."/>
            <person name="Dodds P.N."/>
            <person name="Figueroa M."/>
        </authorList>
    </citation>
    <scope>NUCLEOTIDE SEQUENCE [LARGE SCALE GENOMIC DNA]</scope>
    <source>
        <strain evidence="3">21-0</strain>
        <strain evidence="2 5">Ug99</strain>
    </source>
</reference>
<dbReference type="OrthoDB" id="3205926at2759"/>
<feature type="compositionally biased region" description="Polar residues" evidence="1">
    <location>
        <begin position="86"/>
        <end position="102"/>
    </location>
</feature>
<organism evidence="3 4">
    <name type="scientific">Puccinia graminis f. sp. tritici</name>
    <dbReference type="NCBI Taxonomy" id="56615"/>
    <lineage>
        <taxon>Eukaryota</taxon>
        <taxon>Fungi</taxon>
        <taxon>Dikarya</taxon>
        <taxon>Basidiomycota</taxon>
        <taxon>Pucciniomycotina</taxon>
        <taxon>Pucciniomycetes</taxon>
        <taxon>Pucciniales</taxon>
        <taxon>Pucciniaceae</taxon>
        <taxon>Puccinia</taxon>
    </lineage>
</organism>
<evidence type="ECO:0000313" key="2">
    <source>
        <dbReference type="EMBL" id="KAA1088334.1"/>
    </source>
</evidence>
<dbReference type="Proteomes" id="UP000325313">
    <property type="component" value="Unassembled WGS sequence"/>
</dbReference>
<evidence type="ECO:0000256" key="1">
    <source>
        <dbReference type="SAM" id="MobiDB-lite"/>
    </source>
</evidence>
<evidence type="ECO:0000313" key="5">
    <source>
        <dbReference type="Proteomes" id="UP000325313"/>
    </source>
</evidence>
<proteinExistence type="predicted"/>
<name>A0A5B0PWQ6_PUCGR</name>
<protein>
    <submittedName>
        <fullName evidence="3">Uncharacterized protein</fullName>
    </submittedName>
</protein>
<comment type="caution">
    <text evidence="3">The sequence shown here is derived from an EMBL/GenBank/DDBJ whole genome shotgun (WGS) entry which is preliminary data.</text>
</comment>
<dbReference type="EMBL" id="VSWC01000040">
    <property type="protein sequence ID" value="KAA1105322.1"/>
    <property type="molecule type" value="Genomic_DNA"/>
</dbReference>
<keyword evidence="4" id="KW-1185">Reference proteome</keyword>
<feature type="compositionally biased region" description="Polar residues" evidence="1">
    <location>
        <begin position="28"/>
        <end position="37"/>
    </location>
</feature>
<feature type="compositionally biased region" description="Basic residues" evidence="1">
    <location>
        <begin position="103"/>
        <end position="113"/>
    </location>
</feature>
<gene>
    <name evidence="3" type="ORF">PGT21_002992</name>
    <name evidence="2" type="ORF">PGTUg99_016230</name>
</gene>
<dbReference type="EMBL" id="VDEP01000406">
    <property type="protein sequence ID" value="KAA1088334.1"/>
    <property type="molecule type" value="Genomic_DNA"/>
</dbReference>
<evidence type="ECO:0000313" key="3">
    <source>
        <dbReference type="EMBL" id="KAA1105322.1"/>
    </source>
</evidence>
<evidence type="ECO:0000313" key="4">
    <source>
        <dbReference type="Proteomes" id="UP000324748"/>
    </source>
</evidence>
<dbReference type="Proteomes" id="UP000324748">
    <property type="component" value="Unassembled WGS sequence"/>
</dbReference>